<protein>
    <submittedName>
        <fullName evidence="1">Uncharacterized protein</fullName>
    </submittedName>
</protein>
<evidence type="ECO:0000313" key="1">
    <source>
        <dbReference type="EMBL" id="EFL51499.1"/>
    </source>
</evidence>
<proteinExistence type="predicted"/>
<reference evidence="1 2" key="1">
    <citation type="submission" date="2010-08" db="EMBL/GenBank/DDBJ databases">
        <title>The draft genome of Desulfovibrio fructosovorans JJ.</title>
        <authorList>
            <consortium name="US DOE Joint Genome Institute (JGI-PGF)"/>
            <person name="Lucas S."/>
            <person name="Copeland A."/>
            <person name="Lapidus A."/>
            <person name="Cheng J.-F."/>
            <person name="Bruce D."/>
            <person name="Goodwin L."/>
            <person name="Pitluck S."/>
            <person name="Land M.L."/>
            <person name="Hauser L."/>
            <person name="Chang Y.-J."/>
            <person name="Jeffries C."/>
            <person name="Wall J.D."/>
            <person name="Stahl D.A."/>
            <person name="Arkin A.P."/>
            <person name="Dehal P."/>
            <person name="Stolyar S.M."/>
            <person name="Hazen T.C."/>
            <person name="Woyke T.J."/>
        </authorList>
    </citation>
    <scope>NUCLEOTIDE SEQUENCE [LARGE SCALE GENOMIC DNA]</scope>
    <source>
        <strain evidence="1 2">JJ</strain>
    </source>
</reference>
<dbReference type="eggNOG" id="ENOG502ZB0Q">
    <property type="taxonomic scope" value="Bacteria"/>
</dbReference>
<comment type="caution">
    <text evidence="1">The sequence shown here is derived from an EMBL/GenBank/DDBJ whole genome shotgun (WGS) entry which is preliminary data.</text>
</comment>
<accession>E1JVL1</accession>
<dbReference type="AlphaFoldDB" id="E1JVL1"/>
<gene>
    <name evidence="1" type="ORF">DesfrDRAFT_1660</name>
</gene>
<keyword evidence="2" id="KW-1185">Reference proteome</keyword>
<organism evidence="1 2">
    <name type="scientific">Solidesulfovibrio fructosivorans JJ]</name>
    <dbReference type="NCBI Taxonomy" id="596151"/>
    <lineage>
        <taxon>Bacteria</taxon>
        <taxon>Pseudomonadati</taxon>
        <taxon>Thermodesulfobacteriota</taxon>
        <taxon>Desulfovibrionia</taxon>
        <taxon>Desulfovibrionales</taxon>
        <taxon>Desulfovibrionaceae</taxon>
        <taxon>Solidesulfovibrio</taxon>
    </lineage>
</organism>
<dbReference type="STRING" id="596151.DesfrDRAFT_1660"/>
<dbReference type="RefSeq" id="WP_005992882.1">
    <property type="nucleotide sequence ID" value="NZ_AECZ01000009.1"/>
</dbReference>
<evidence type="ECO:0000313" key="2">
    <source>
        <dbReference type="Proteomes" id="UP000006250"/>
    </source>
</evidence>
<dbReference type="OrthoDB" id="5441804at2"/>
<dbReference type="EMBL" id="AECZ01000009">
    <property type="protein sequence ID" value="EFL51499.1"/>
    <property type="molecule type" value="Genomic_DNA"/>
</dbReference>
<name>E1JVL1_SOLFR</name>
<sequence length="381" mass="41676">MSLAILDARQWQQVVDLQSGRPTESDAPVTGMVKGLLDRHPFPGDRDRGSNAWVTDTTLDLIDRYDPGFAFLSYSQQYYSCRYSPLTPEERREHVAGAFAEAARFAAASGMTTVLVGTGELVPAETPIDLENLDGLAVTSNWCAHYAGLYDLSPRDHDTLRHHPSLSRIVSKQDILDLFGGGPADGDRLPEYMAVAATGGYFKGTSLRRLLMIPEPSAVIPVSANLGPVASLTGIRAQILSRLAAGERMALALVEGVGCAEFGVPATTCANGLDWFRYEPGDAQFLAISTGRHPIFQHNGGYRYYLDDDERKPYPFSGYFTEIPPDTIGAAYSGRSIAVGNRSMFMHVCTGCDVTCECFARNLYNQGLMAVIHRQDKMEMK</sequence>
<dbReference type="Proteomes" id="UP000006250">
    <property type="component" value="Unassembled WGS sequence"/>
</dbReference>